<comment type="caution">
    <text evidence="5">The sequence shown here is derived from an EMBL/GenBank/DDBJ whole genome shotgun (WGS) entry which is preliminary data.</text>
</comment>
<evidence type="ECO:0000313" key="5">
    <source>
        <dbReference type="EMBL" id="GAF84884.1"/>
    </source>
</evidence>
<proteinExistence type="predicted"/>
<dbReference type="InterPro" id="IPR041698">
    <property type="entry name" value="Methyltransf_25"/>
</dbReference>
<keyword evidence="3" id="KW-0949">S-adenosyl-L-methionine</keyword>
<dbReference type="InterPro" id="IPR029063">
    <property type="entry name" value="SAM-dependent_MTases_sf"/>
</dbReference>
<dbReference type="EMBL" id="BARS01001005">
    <property type="protein sequence ID" value="GAF84884.1"/>
    <property type="molecule type" value="Genomic_DNA"/>
</dbReference>
<dbReference type="PANTHER" id="PTHR43464:SF19">
    <property type="entry name" value="UBIQUINONE BIOSYNTHESIS O-METHYLTRANSFERASE, MITOCHONDRIAL"/>
    <property type="match status" value="1"/>
</dbReference>
<evidence type="ECO:0000256" key="2">
    <source>
        <dbReference type="ARBA" id="ARBA00022679"/>
    </source>
</evidence>
<sequence length="270" mass="30217">MSEIVRRYYDEQVDDEWERLERPYRRLELVSTLRLVDEYFARAGHVADIGGGPGRYTVELLRLGYRVTLVDLSEKAIAFARERLEERGLRAEGVHCADARDLSDLATSGFDAALHLGPMYHIVSAGDRKAALLELHRILKPGAPAIVGFINPWGVLRSGLTEFRDLYADYDMVKQLTDTYVQEGEQRAFTEAAFITPPRALRELRDAGFAVVTRVGVEGFASGALSQVTEIGEADPSAYETISRLVGETCELPAYRDCTEHLHVVVRCLK</sequence>
<evidence type="ECO:0000256" key="3">
    <source>
        <dbReference type="ARBA" id="ARBA00022691"/>
    </source>
</evidence>
<evidence type="ECO:0000256" key="1">
    <source>
        <dbReference type="ARBA" id="ARBA00022603"/>
    </source>
</evidence>
<gene>
    <name evidence="5" type="ORF">S01H1_02146</name>
</gene>
<dbReference type="CDD" id="cd02440">
    <property type="entry name" value="AdoMet_MTases"/>
    <property type="match status" value="1"/>
</dbReference>
<dbReference type="Pfam" id="PF13649">
    <property type="entry name" value="Methyltransf_25"/>
    <property type="match status" value="1"/>
</dbReference>
<keyword evidence="2" id="KW-0808">Transferase</keyword>
<evidence type="ECO:0000259" key="4">
    <source>
        <dbReference type="Pfam" id="PF13649"/>
    </source>
</evidence>
<keyword evidence="1" id="KW-0489">Methyltransferase</keyword>
<dbReference type="Gene3D" id="3.40.50.150">
    <property type="entry name" value="Vaccinia Virus protein VP39"/>
    <property type="match status" value="1"/>
</dbReference>
<accession>X0SV69</accession>
<dbReference type="AlphaFoldDB" id="X0SV69"/>
<feature type="domain" description="Methyltransferase" evidence="4">
    <location>
        <begin position="46"/>
        <end position="142"/>
    </location>
</feature>
<dbReference type="SUPFAM" id="SSF53335">
    <property type="entry name" value="S-adenosyl-L-methionine-dependent methyltransferases"/>
    <property type="match status" value="1"/>
</dbReference>
<organism evidence="5">
    <name type="scientific">marine sediment metagenome</name>
    <dbReference type="NCBI Taxonomy" id="412755"/>
    <lineage>
        <taxon>unclassified sequences</taxon>
        <taxon>metagenomes</taxon>
        <taxon>ecological metagenomes</taxon>
    </lineage>
</organism>
<dbReference type="PANTHER" id="PTHR43464">
    <property type="entry name" value="METHYLTRANSFERASE"/>
    <property type="match status" value="1"/>
</dbReference>
<dbReference type="GO" id="GO:0008168">
    <property type="term" value="F:methyltransferase activity"/>
    <property type="evidence" value="ECO:0007669"/>
    <property type="project" value="UniProtKB-KW"/>
</dbReference>
<name>X0SV69_9ZZZZ</name>
<protein>
    <recommendedName>
        <fullName evidence="4">Methyltransferase domain-containing protein</fullName>
    </recommendedName>
</protein>
<dbReference type="GO" id="GO:0032259">
    <property type="term" value="P:methylation"/>
    <property type="evidence" value="ECO:0007669"/>
    <property type="project" value="UniProtKB-KW"/>
</dbReference>
<reference evidence="5" key="1">
    <citation type="journal article" date="2014" name="Front. Microbiol.">
        <title>High frequency of phylogenetically diverse reductive dehalogenase-homologous genes in deep subseafloor sedimentary metagenomes.</title>
        <authorList>
            <person name="Kawai M."/>
            <person name="Futagami T."/>
            <person name="Toyoda A."/>
            <person name="Takaki Y."/>
            <person name="Nishi S."/>
            <person name="Hori S."/>
            <person name="Arai W."/>
            <person name="Tsubouchi T."/>
            <person name="Morono Y."/>
            <person name="Uchiyama I."/>
            <person name="Ito T."/>
            <person name="Fujiyama A."/>
            <person name="Inagaki F."/>
            <person name="Takami H."/>
        </authorList>
    </citation>
    <scope>NUCLEOTIDE SEQUENCE</scope>
    <source>
        <strain evidence="5">Expedition CK06-06</strain>
    </source>
</reference>